<evidence type="ECO:0000256" key="2">
    <source>
        <dbReference type="ARBA" id="ARBA00004776"/>
    </source>
</evidence>
<comment type="cofactor">
    <cofactor evidence="1">
        <name>Zn(2+)</name>
        <dbReference type="ChEBI" id="CHEBI:29105"/>
    </cofactor>
</comment>
<feature type="signal peptide" evidence="12">
    <location>
        <begin position="1"/>
        <end position="36"/>
    </location>
</feature>
<evidence type="ECO:0000256" key="3">
    <source>
        <dbReference type="ARBA" id="ARBA00022670"/>
    </source>
</evidence>
<proteinExistence type="inferred from homology"/>
<dbReference type="eggNOG" id="COG3108">
    <property type="taxonomic scope" value="Bacteria"/>
</dbReference>
<dbReference type="AlphaFoldDB" id="A0A011NT65"/>
<dbReference type="PATRIC" id="fig|1454004.3.peg.3379"/>
<evidence type="ECO:0000256" key="5">
    <source>
        <dbReference type="ARBA" id="ARBA00022729"/>
    </source>
</evidence>
<evidence type="ECO:0000256" key="1">
    <source>
        <dbReference type="ARBA" id="ARBA00001947"/>
    </source>
</evidence>
<sequence>MNTRRSTPHKSAAQRRLLLKGLAALPLAFPFRPASASSDRYELKFRHTQSDEMLDVVFRDGGGYVAPAIERMNWLLRDLRSGEMTRMDPQLFDILHALKSRCGGDTFEIVSAYRSPVTNAGLRKRSRGVARHSLHMDGRAIDVRLVGFDTARLRDAAVDLGLGGVGYYPKSDFVHVDTGDVRIWGAVPR</sequence>
<evidence type="ECO:0000256" key="9">
    <source>
        <dbReference type="ARBA" id="ARBA00023316"/>
    </source>
</evidence>
<dbReference type="GO" id="GO:0046872">
    <property type="term" value="F:metal ion binding"/>
    <property type="evidence" value="ECO:0007669"/>
    <property type="project" value="UniProtKB-KW"/>
</dbReference>
<dbReference type="SUPFAM" id="SSF55166">
    <property type="entry name" value="Hedgehog/DD-peptidase"/>
    <property type="match status" value="1"/>
</dbReference>
<accession>A0A011NT65</accession>
<keyword evidence="8" id="KW-0482">Metalloprotease</keyword>
<evidence type="ECO:0000256" key="8">
    <source>
        <dbReference type="ARBA" id="ARBA00023049"/>
    </source>
</evidence>
<comment type="similarity">
    <text evidence="10">Belongs to the peptidase M15 family.</text>
</comment>
<dbReference type="Pfam" id="PF05951">
    <property type="entry name" value="Peptidase_M15_2"/>
    <property type="match status" value="1"/>
</dbReference>
<evidence type="ECO:0000256" key="4">
    <source>
        <dbReference type="ARBA" id="ARBA00022723"/>
    </source>
</evidence>
<evidence type="ECO:0000256" key="10">
    <source>
        <dbReference type="ARBA" id="ARBA00093448"/>
    </source>
</evidence>
<evidence type="ECO:0000256" key="6">
    <source>
        <dbReference type="ARBA" id="ARBA00022801"/>
    </source>
</evidence>
<name>A0A011NT65_ACCRE</name>
<comment type="pathway">
    <text evidence="2">Cell wall biogenesis; cell wall polysaccharide biosynthesis.</text>
</comment>
<feature type="chain" id="PRO_5001461060" description="Murein endopeptidase K" evidence="12">
    <location>
        <begin position="37"/>
        <end position="189"/>
    </location>
</feature>
<keyword evidence="6" id="KW-0378">Hydrolase</keyword>
<evidence type="ECO:0000256" key="7">
    <source>
        <dbReference type="ARBA" id="ARBA00022833"/>
    </source>
</evidence>
<dbReference type="Gene3D" id="3.30.1380.10">
    <property type="match status" value="1"/>
</dbReference>
<protein>
    <recommendedName>
        <fullName evidence="11">Murein endopeptidase K</fullName>
    </recommendedName>
</protein>
<dbReference type="EMBL" id="JEMY01000047">
    <property type="protein sequence ID" value="EXI85943.1"/>
    <property type="molecule type" value="Genomic_DNA"/>
</dbReference>
<keyword evidence="5 12" id="KW-0732">Signal</keyword>
<dbReference type="GO" id="GO:0071555">
    <property type="term" value="P:cell wall organization"/>
    <property type="evidence" value="ECO:0007669"/>
    <property type="project" value="UniProtKB-KW"/>
</dbReference>
<keyword evidence="9" id="KW-0961">Cell wall biogenesis/degradation</keyword>
<evidence type="ECO:0000313" key="13">
    <source>
        <dbReference type="EMBL" id="EXI85943.1"/>
    </source>
</evidence>
<dbReference type="InterPro" id="IPR010275">
    <property type="entry name" value="MepK"/>
</dbReference>
<dbReference type="InterPro" id="IPR009045">
    <property type="entry name" value="Zn_M74/Hedgehog-like"/>
</dbReference>
<evidence type="ECO:0000313" key="14">
    <source>
        <dbReference type="Proteomes" id="UP000022141"/>
    </source>
</evidence>
<dbReference type="Proteomes" id="UP000022141">
    <property type="component" value="Unassembled WGS sequence"/>
</dbReference>
<dbReference type="GO" id="GO:0008237">
    <property type="term" value="F:metallopeptidase activity"/>
    <property type="evidence" value="ECO:0007669"/>
    <property type="project" value="UniProtKB-KW"/>
</dbReference>
<evidence type="ECO:0000256" key="12">
    <source>
        <dbReference type="SAM" id="SignalP"/>
    </source>
</evidence>
<dbReference type="STRING" id="1454004.AW11_03275"/>
<organism evidence="13 14">
    <name type="scientific">Accumulibacter regalis</name>
    <dbReference type="NCBI Taxonomy" id="522306"/>
    <lineage>
        <taxon>Bacteria</taxon>
        <taxon>Pseudomonadati</taxon>
        <taxon>Pseudomonadota</taxon>
        <taxon>Betaproteobacteria</taxon>
        <taxon>Candidatus Accumulibacter</taxon>
    </lineage>
</organism>
<dbReference type="PANTHER" id="PTHR37425">
    <property type="match status" value="1"/>
</dbReference>
<dbReference type="GO" id="GO:0006508">
    <property type="term" value="P:proteolysis"/>
    <property type="evidence" value="ECO:0007669"/>
    <property type="project" value="UniProtKB-KW"/>
</dbReference>
<keyword evidence="4" id="KW-0479">Metal-binding</keyword>
<dbReference type="CDD" id="cd14844">
    <property type="entry name" value="Zn-DD-carboxypeptidase_like"/>
    <property type="match status" value="1"/>
</dbReference>
<keyword evidence="7" id="KW-0862">Zinc</keyword>
<comment type="caution">
    <text evidence="13">The sequence shown here is derived from an EMBL/GenBank/DDBJ whole genome shotgun (WGS) entry which is preliminary data.</text>
</comment>
<gene>
    <name evidence="13" type="ORF">AW11_03275</name>
</gene>
<keyword evidence="3" id="KW-0645">Protease</keyword>
<evidence type="ECO:0000256" key="11">
    <source>
        <dbReference type="ARBA" id="ARBA00093666"/>
    </source>
</evidence>
<reference evidence="13" key="1">
    <citation type="submission" date="2014-02" db="EMBL/GenBank/DDBJ databases">
        <title>Expanding our view of genomic diversity in Candidatus Accumulibacter clades.</title>
        <authorList>
            <person name="Skennerton C.T."/>
            <person name="Barr J.J."/>
            <person name="Slater F.R."/>
            <person name="Bond P.L."/>
            <person name="Tyson G.W."/>
        </authorList>
    </citation>
    <scope>NUCLEOTIDE SEQUENCE [LARGE SCALE GENOMIC DNA]</scope>
</reference>
<dbReference type="PANTHER" id="PTHR37425:SF1">
    <property type="entry name" value="OUTER MEMBRANE PROTEIN"/>
    <property type="match status" value="1"/>
</dbReference>
<keyword evidence="14" id="KW-1185">Reference proteome</keyword>